<dbReference type="VEuPathDB" id="VectorBase:LDEU007935"/>
<accession>A0A443S9M4</accession>
<dbReference type="SMART" id="SM00120">
    <property type="entry name" value="HX"/>
    <property type="match status" value="4"/>
</dbReference>
<sequence>MHQKLLGFNQVWLGCPQPICLTPTIDAMIRLKNGTLLLFRGAYFWQLPTNAPPLVKHAKKIEKEWRGLSAYLDAAYTDRQGDCVFFKDNKVWVFRDENLMTEFSLNAYNVIVDRIDAAVYLIAPQSENDAILLFKDSFYWKIRKHDLTPNRVHMTGNIHVPIDAAVSIKDTIFMFKDWMYYTIESYFFMDNWTSRTFRPKFSMFDIFNCDNDFYKDIGFGSYGNFLLEIATFSREHATSSWISFDVCPVSDDRNETNVLLISKGTEQSETHKSTAVTKHEHGVSTEQRTYKGYGFWIGITFAFLATIVTTVVVINLSGHQQQRKLNEAQTQQSKINEEFRNEMKTVKDSITDLQLNEKAMRAHMTNLEKEQKILGTKYDALNSEREKANVQTTKKRFLCCILSVFT</sequence>
<evidence type="ECO:0000256" key="3">
    <source>
        <dbReference type="SAM" id="Phobius"/>
    </source>
</evidence>
<keyword evidence="1" id="KW-0732">Signal</keyword>
<dbReference type="PROSITE" id="PS51257">
    <property type="entry name" value="PROKAR_LIPOPROTEIN"/>
    <property type="match status" value="1"/>
</dbReference>
<protein>
    <submittedName>
        <fullName evidence="4">Matrix metalloproteinase-14-like isoform X3</fullName>
    </submittedName>
</protein>
<comment type="caution">
    <text evidence="4">The sequence shown here is derived from an EMBL/GenBank/DDBJ whole genome shotgun (WGS) entry which is preliminary data.</text>
</comment>
<name>A0A443S9M4_9ACAR</name>
<keyword evidence="5" id="KW-1185">Reference proteome</keyword>
<dbReference type="OrthoDB" id="9898692at2759"/>
<evidence type="ECO:0000256" key="2">
    <source>
        <dbReference type="SAM" id="Coils"/>
    </source>
</evidence>
<proteinExistence type="predicted"/>
<gene>
    <name evidence="4" type="ORF">B4U80_13269</name>
</gene>
<feature type="coiled-coil region" evidence="2">
    <location>
        <begin position="336"/>
        <end position="384"/>
    </location>
</feature>
<keyword evidence="3" id="KW-0472">Membrane</keyword>
<evidence type="ECO:0000313" key="4">
    <source>
        <dbReference type="EMBL" id="RWS24105.1"/>
    </source>
</evidence>
<dbReference type="SUPFAM" id="SSF50923">
    <property type="entry name" value="Hemopexin-like domain"/>
    <property type="match status" value="1"/>
</dbReference>
<dbReference type="Gene3D" id="2.110.10.10">
    <property type="entry name" value="Hemopexin-like domain"/>
    <property type="match status" value="1"/>
</dbReference>
<evidence type="ECO:0000256" key="1">
    <source>
        <dbReference type="ARBA" id="ARBA00022729"/>
    </source>
</evidence>
<reference evidence="4 5" key="1">
    <citation type="journal article" date="2018" name="Gigascience">
        <title>Genomes of trombidid mites reveal novel predicted allergens and laterally-transferred genes associated with secondary metabolism.</title>
        <authorList>
            <person name="Dong X."/>
            <person name="Chaisiri K."/>
            <person name="Xia D."/>
            <person name="Armstrong S.D."/>
            <person name="Fang Y."/>
            <person name="Donnelly M.J."/>
            <person name="Kadowaki T."/>
            <person name="McGarry J.W."/>
            <person name="Darby A.C."/>
            <person name="Makepeace B.L."/>
        </authorList>
    </citation>
    <scope>NUCLEOTIDE SEQUENCE [LARGE SCALE GENOMIC DNA]</scope>
    <source>
        <strain evidence="4">UoL-UT</strain>
    </source>
</reference>
<dbReference type="EMBL" id="NCKV01005376">
    <property type="protein sequence ID" value="RWS24105.1"/>
    <property type="molecule type" value="Genomic_DNA"/>
</dbReference>
<dbReference type="Proteomes" id="UP000288716">
    <property type="component" value="Unassembled WGS sequence"/>
</dbReference>
<keyword evidence="3" id="KW-1133">Transmembrane helix</keyword>
<dbReference type="Pfam" id="PF00045">
    <property type="entry name" value="Hemopexin"/>
    <property type="match status" value="1"/>
</dbReference>
<dbReference type="PANTHER" id="PTHR22917:SF6">
    <property type="entry name" value="EG:8D8.2 PROTEIN-RELATED"/>
    <property type="match status" value="1"/>
</dbReference>
<keyword evidence="3" id="KW-0812">Transmembrane</keyword>
<evidence type="ECO:0000313" key="5">
    <source>
        <dbReference type="Proteomes" id="UP000288716"/>
    </source>
</evidence>
<dbReference type="STRING" id="299467.A0A443S9M4"/>
<keyword evidence="2" id="KW-0175">Coiled coil</keyword>
<dbReference type="AlphaFoldDB" id="A0A443S9M4"/>
<organism evidence="4 5">
    <name type="scientific">Leptotrombidium deliense</name>
    <dbReference type="NCBI Taxonomy" id="299467"/>
    <lineage>
        <taxon>Eukaryota</taxon>
        <taxon>Metazoa</taxon>
        <taxon>Ecdysozoa</taxon>
        <taxon>Arthropoda</taxon>
        <taxon>Chelicerata</taxon>
        <taxon>Arachnida</taxon>
        <taxon>Acari</taxon>
        <taxon>Acariformes</taxon>
        <taxon>Trombidiformes</taxon>
        <taxon>Prostigmata</taxon>
        <taxon>Anystina</taxon>
        <taxon>Parasitengona</taxon>
        <taxon>Trombiculoidea</taxon>
        <taxon>Trombiculidae</taxon>
        <taxon>Leptotrombidium</taxon>
    </lineage>
</organism>
<feature type="transmembrane region" description="Helical" evidence="3">
    <location>
        <begin position="293"/>
        <end position="316"/>
    </location>
</feature>
<dbReference type="InterPro" id="IPR018487">
    <property type="entry name" value="Hemopexin-like_repeat"/>
</dbReference>
<dbReference type="InterPro" id="IPR051298">
    <property type="entry name" value="Heme_transport/Cell_adhesion"/>
</dbReference>
<dbReference type="InterPro" id="IPR036375">
    <property type="entry name" value="Hemopexin-like_dom_sf"/>
</dbReference>
<dbReference type="PANTHER" id="PTHR22917">
    <property type="entry name" value="HEMOPEXIN DOMAIN-CONTAINING PROTEIN"/>
    <property type="match status" value="1"/>
</dbReference>